<dbReference type="EMBL" id="PKMF04000900">
    <property type="protein sequence ID" value="KAK7817071.1"/>
    <property type="molecule type" value="Genomic_DNA"/>
</dbReference>
<dbReference type="InterPro" id="IPR012951">
    <property type="entry name" value="BBE"/>
</dbReference>
<sequence>MKPQIMEKERFKLILTPMLVTWGVDKETQEYSRWVRRIFAYMAPDVSKSLRALCTSKYLGFEAFKYNFKRLVHAKTVIDPGNFFSNKQNIPVFPSGGEMNGN</sequence>
<dbReference type="GO" id="GO:0050660">
    <property type="term" value="F:flavin adenine dinucleotide binding"/>
    <property type="evidence" value="ECO:0007669"/>
    <property type="project" value="InterPro"/>
</dbReference>
<protein>
    <submittedName>
        <fullName evidence="2">Cannabidiolic acid synthase</fullName>
    </submittedName>
</protein>
<proteinExistence type="predicted"/>
<name>A0AAW0ISI5_QUESU</name>
<dbReference type="Proteomes" id="UP000237347">
    <property type="component" value="Unassembled WGS sequence"/>
</dbReference>
<evidence type="ECO:0000313" key="3">
    <source>
        <dbReference type="Proteomes" id="UP000237347"/>
    </source>
</evidence>
<dbReference type="AlphaFoldDB" id="A0AAW0ISI5"/>
<comment type="caution">
    <text evidence="2">The sequence shown here is derived from an EMBL/GenBank/DDBJ whole genome shotgun (WGS) entry which is preliminary data.</text>
</comment>
<evidence type="ECO:0000259" key="1">
    <source>
        <dbReference type="Pfam" id="PF08031"/>
    </source>
</evidence>
<dbReference type="GO" id="GO:0016491">
    <property type="term" value="F:oxidoreductase activity"/>
    <property type="evidence" value="ECO:0007669"/>
    <property type="project" value="InterPro"/>
</dbReference>
<reference evidence="2 3" key="1">
    <citation type="journal article" date="2018" name="Sci. Data">
        <title>The draft genome sequence of cork oak.</title>
        <authorList>
            <person name="Ramos A.M."/>
            <person name="Usie A."/>
            <person name="Barbosa P."/>
            <person name="Barros P.M."/>
            <person name="Capote T."/>
            <person name="Chaves I."/>
            <person name="Simoes F."/>
            <person name="Abreu I."/>
            <person name="Carrasquinho I."/>
            <person name="Faro C."/>
            <person name="Guimaraes J.B."/>
            <person name="Mendonca D."/>
            <person name="Nobrega F."/>
            <person name="Rodrigues L."/>
            <person name="Saibo N.J.M."/>
            <person name="Varela M.C."/>
            <person name="Egas C."/>
            <person name="Matos J."/>
            <person name="Miguel C.M."/>
            <person name="Oliveira M.M."/>
            <person name="Ricardo C.P."/>
            <person name="Goncalves S."/>
        </authorList>
    </citation>
    <scope>NUCLEOTIDE SEQUENCE [LARGE SCALE GENOMIC DNA]</scope>
    <source>
        <strain evidence="3">cv. HL8</strain>
    </source>
</reference>
<evidence type="ECO:0000313" key="2">
    <source>
        <dbReference type="EMBL" id="KAK7817071.1"/>
    </source>
</evidence>
<keyword evidence="3" id="KW-1185">Reference proteome</keyword>
<dbReference type="Gene3D" id="3.30.465.10">
    <property type="match status" value="1"/>
</dbReference>
<dbReference type="InterPro" id="IPR016169">
    <property type="entry name" value="FAD-bd_PCMH_sub2"/>
</dbReference>
<organism evidence="2 3">
    <name type="scientific">Quercus suber</name>
    <name type="common">Cork oak</name>
    <dbReference type="NCBI Taxonomy" id="58331"/>
    <lineage>
        <taxon>Eukaryota</taxon>
        <taxon>Viridiplantae</taxon>
        <taxon>Streptophyta</taxon>
        <taxon>Embryophyta</taxon>
        <taxon>Tracheophyta</taxon>
        <taxon>Spermatophyta</taxon>
        <taxon>Magnoliopsida</taxon>
        <taxon>eudicotyledons</taxon>
        <taxon>Gunneridae</taxon>
        <taxon>Pentapetalae</taxon>
        <taxon>rosids</taxon>
        <taxon>fabids</taxon>
        <taxon>Fagales</taxon>
        <taxon>Fagaceae</taxon>
        <taxon>Quercus</taxon>
    </lineage>
</organism>
<gene>
    <name evidence="2" type="primary">CBDAS</name>
    <name evidence="2" type="ORF">CFP56_043270</name>
</gene>
<accession>A0AAW0ISI5</accession>
<feature type="domain" description="Berberine/berberine-like" evidence="1">
    <location>
        <begin position="61"/>
        <end position="91"/>
    </location>
</feature>
<dbReference type="Pfam" id="PF08031">
    <property type="entry name" value="BBE"/>
    <property type="match status" value="1"/>
</dbReference>